<dbReference type="RefSeq" id="XP_008870117.1">
    <property type="nucleotide sequence ID" value="XM_008871895.1"/>
</dbReference>
<gene>
    <name evidence="2" type="ORF">H310_06732</name>
</gene>
<dbReference type="InterPro" id="IPR031985">
    <property type="entry name" value="DUF4787"/>
</dbReference>
<proteinExistence type="predicted"/>
<reference evidence="2" key="1">
    <citation type="submission" date="2013-12" db="EMBL/GenBank/DDBJ databases">
        <title>The Genome Sequence of Aphanomyces invadans NJM9701.</title>
        <authorList>
            <consortium name="The Broad Institute Genomics Platform"/>
            <person name="Russ C."/>
            <person name="Tyler B."/>
            <person name="van West P."/>
            <person name="Dieguez-Uribeondo J."/>
            <person name="Young S.K."/>
            <person name="Zeng Q."/>
            <person name="Gargeya S."/>
            <person name="Fitzgerald M."/>
            <person name="Abouelleil A."/>
            <person name="Alvarado L."/>
            <person name="Chapman S.B."/>
            <person name="Gainer-Dewar J."/>
            <person name="Goldberg J."/>
            <person name="Griggs A."/>
            <person name="Gujja S."/>
            <person name="Hansen M."/>
            <person name="Howarth C."/>
            <person name="Imamovic A."/>
            <person name="Ireland A."/>
            <person name="Larimer J."/>
            <person name="McCowan C."/>
            <person name="Murphy C."/>
            <person name="Pearson M."/>
            <person name="Poon T.W."/>
            <person name="Priest M."/>
            <person name="Roberts A."/>
            <person name="Saif S."/>
            <person name="Shea T."/>
            <person name="Sykes S."/>
            <person name="Wortman J."/>
            <person name="Nusbaum C."/>
            <person name="Birren B."/>
        </authorList>
    </citation>
    <scope>NUCLEOTIDE SEQUENCE [LARGE SCALE GENOMIC DNA]</scope>
    <source>
        <strain evidence="2">NJM9701</strain>
    </source>
</reference>
<name>A0A024U4E0_9STRA</name>
<accession>A0A024U4E0</accession>
<protein>
    <recommendedName>
        <fullName evidence="3">Secreted protein</fullName>
    </recommendedName>
</protein>
<feature type="chain" id="PRO_5001537884" description="Secreted protein" evidence="1">
    <location>
        <begin position="21"/>
        <end position="107"/>
    </location>
</feature>
<dbReference type="OrthoDB" id="1915375at2759"/>
<evidence type="ECO:0000313" key="2">
    <source>
        <dbReference type="EMBL" id="ETW01119.1"/>
    </source>
</evidence>
<dbReference type="VEuPathDB" id="FungiDB:H310_06732"/>
<sequence length="107" mass="12668">MARPTLVVWMAVGWMAIAEAKSKQHSKVDRMWRMQKKGCEMYECSHLNEWTNMNCVHECISAACYAEVYASEPLEDGEIDEYRYHKFLSCIRNDYRARARQLPKEEL</sequence>
<dbReference type="PANTHER" id="PTHR35455">
    <property type="entry name" value="UNNAMED PRODUCT"/>
    <property type="match status" value="1"/>
</dbReference>
<evidence type="ECO:0008006" key="3">
    <source>
        <dbReference type="Google" id="ProtNLM"/>
    </source>
</evidence>
<organism evidence="2">
    <name type="scientific">Aphanomyces invadans</name>
    <dbReference type="NCBI Taxonomy" id="157072"/>
    <lineage>
        <taxon>Eukaryota</taxon>
        <taxon>Sar</taxon>
        <taxon>Stramenopiles</taxon>
        <taxon>Oomycota</taxon>
        <taxon>Saprolegniomycetes</taxon>
        <taxon>Saprolegniales</taxon>
        <taxon>Verrucalvaceae</taxon>
        <taxon>Aphanomyces</taxon>
    </lineage>
</organism>
<evidence type="ECO:0000256" key="1">
    <source>
        <dbReference type="SAM" id="SignalP"/>
    </source>
</evidence>
<dbReference type="AlphaFoldDB" id="A0A024U4E0"/>
<keyword evidence="1" id="KW-0732">Signal</keyword>
<dbReference type="PANTHER" id="PTHR35455:SF1">
    <property type="entry name" value="AGAP005842-PA"/>
    <property type="match status" value="1"/>
</dbReference>
<dbReference type="Pfam" id="PF16029">
    <property type="entry name" value="DUF4787"/>
    <property type="match status" value="1"/>
</dbReference>
<feature type="signal peptide" evidence="1">
    <location>
        <begin position="1"/>
        <end position="20"/>
    </location>
</feature>
<dbReference type="EMBL" id="KI913963">
    <property type="protein sequence ID" value="ETW01119.1"/>
    <property type="molecule type" value="Genomic_DNA"/>
</dbReference>
<dbReference type="GeneID" id="20083782"/>